<dbReference type="FunFam" id="2.60.40.420:FF:000013">
    <property type="entry name" value="basic blue protein-like"/>
    <property type="match status" value="1"/>
</dbReference>
<dbReference type="GO" id="GO:0005886">
    <property type="term" value="C:plasma membrane"/>
    <property type="evidence" value="ECO:0007669"/>
    <property type="project" value="TreeGrafter"/>
</dbReference>
<accession>A0A6A3D773</accession>
<dbReference type="GO" id="GO:0009055">
    <property type="term" value="F:electron transfer activity"/>
    <property type="evidence" value="ECO:0007669"/>
    <property type="project" value="InterPro"/>
</dbReference>
<evidence type="ECO:0000256" key="1">
    <source>
        <dbReference type="ARBA" id="ARBA00022723"/>
    </source>
</evidence>
<keyword evidence="1" id="KW-0479">Metal-binding</keyword>
<dbReference type="InterPro" id="IPR003245">
    <property type="entry name" value="Phytocyanin_dom"/>
</dbReference>
<dbReference type="PANTHER" id="PTHR33021">
    <property type="entry name" value="BLUE COPPER PROTEIN"/>
    <property type="match status" value="1"/>
</dbReference>
<evidence type="ECO:0000256" key="2">
    <source>
        <dbReference type="ARBA" id="ARBA00023008"/>
    </source>
</evidence>
<dbReference type="Proteomes" id="UP000436088">
    <property type="component" value="Unassembled WGS sequence"/>
</dbReference>
<evidence type="ECO:0000256" key="4">
    <source>
        <dbReference type="ARBA" id="ARBA00071970"/>
    </source>
</evidence>
<evidence type="ECO:0000259" key="7">
    <source>
        <dbReference type="PROSITE" id="PS51485"/>
    </source>
</evidence>
<evidence type="ECO:0000256" key="3">
    <source>
        <dbReference type="ARBA" id="ARBA00023157"/>
    </source>
</evidence>
<protein>
    <recommendedName>
        <fullName evidence="4">Basic blue protein</fullName>
    </recommendedName>
    <alternativeName>
        <fullName evidence="5">Plantacyanin</fullName>
    </alternativeName>
</protein>
<dbReference type="Gene3D" id="2.60.40.420">
    <property type="entry name" value="Cupredoxins - blue copper proteins"/>
    <property type="match status" value="1"/>
</dbReference>
<evidence type="ECO:0000256" key="6">
    <source>
        <dbReference type="SAM" id="SignalP"/>
    </source>
</evidence>
<dbReference type="EMBL" id="VEPZ02000039">
    <property type="protein sequence ID" value="KAE8735089.1"/>
    <property type="molecule type" value="Genomic_DNA"/>
</dbReference>
<dbReference type="InterPro" id="IPR039391">
    <property type="entry name" value="Phytocyanin-like"/>
</dbReference>
<dbReference type="PANTHER" id="PTHR33021:SF424">
    <property type="entry name" value="BASIC BLUE PROTEIN"/>
    <property type="match status" value="1"/>
</dbReference>
<dbReference type="GO" id="GO:0046872">
    <property type="term" value="F:metal ion binding"/>
    <property type="evidence" value="ECO:0007669"/>
    <property type="project" value="UniProtKB-KW"/>
</dbReference>
<keyword evidence="2" id="KW-0186">Copper</keyword>
<feature type="signal peptide" evidence="6">
    <location>
        <begin position="1"/>
        <end position="27"/>
    </location>
</feature>
<feature type="chain" id="PRO_5025337647" description="Basic blue protein" evidence="6">
    <location>
        <begin position="28"/>
        <end position="194"/>
    </location>
</feature>
<proteinExistence type="predicted"/>
<keyword evidence="6" id="KW-0732">Signal</keyword>
<evidence type="ECO:0000313" key="8">
    <source>
        <dbReference type="EMBL" id="KAE8735089.1"/>
    </source>
</evidence>
<keyword evidence="3" id="KW-1015">Disulfide bond</keyword>
<dbReference type="CDD" id="cd11013">
    <property type="entry name" value="Plantacyanin"/>
    <property type="match status" value="1"/>
</dbReference>
<dbReference type="Pfam" id="PF02298">
    <property type="entry name" value="Cu_bind_like"/>
    <property type="match status" value="1"/>
</dbReference>
<dbReference type="PROSITE" id="PS51485">
    <property type="entry name" value="PHYTOCYANIN"/>
    <property type="match status" value="1"/>
</dbReference>
<name>A0A6A3D773_HIBSY</name>
<evidence type="ECO:0000313" key="9">
    <source>
        <dbReference type="Proteomes" id="UP000436088"/>
    </source>
</evidence>
<organism evidence="8 9">
    <name type="scientific">Hibiscus syriacus</name>
    <name type="common">Rose of Sharon</name>
    <dbReference type="NCBI Taxonomy" id="106335"/>
    <lineage>
        <taxon>Eukaryota</taxon>
        <taxon>Viridiplantae</taxon>
        <taxon>Streptophyta</taxon>
        <taxon>Embryophyta</taxon>
        <taxon>Tracheophyta</taxon>
        <taxon>Spermatophyta</taxon>
        <taxon>Magnoliopsida</taxon>
        <taxon>eudicotyledons</taxon>
        <taxon>Gunneridae</taxon>
        <taxon>Pentapetalae</taxon>
        <taxon>rosids</taxon>
        <taxon>malvids</taxon>
        <taxon>Malvales</taxon>
        <taxon>Malvaceae</taxon>
        <taxon>Malvoideae</taxon>
        <taxon>Hibiscus</taxon>
    </lineage>
</organism>
<gene>
    <name evidence="8" type="ORF">F3Y22_tig00000477pilonHSYRG00447</name>
</gene>
<dbReference type="InterPro" id="IPR008972">
    <property type="entry name" value="Cupredoxin"/>
</dbReference>
<sequence length="194" mass="21210">MAQPSLATKFMLALLILLVVFSETINAATYTVGGSDCWTFNMATWPQGKHFRAGDTLLFKYDQTIHNVVAVNRGGYQRCITPAGAKVHKTGKDEVKLRKGLNFFICNVTGHCESGMKIAIDAVEQPQTTPCHASSMSRRCDLVFGAGSGSGDDKFGISNQSRFSFQARALPLSQVVEVSSIFRVSSKKPNERQI</sequence>
<reference evidence="8" key="1">
    <citation type="submission" date="2019-09" db="EMBL/GenBank/DDBJ databases">
        <title>Draft genome information of white flower Hibiscus syriacus.</title>
        <authorList>
            <person name="Kim Y.-M."/>
        </authorList>
    </citation>
    <scope>NUCLEOTIDE SEQUENCE [LARGE SCALE GENOMIC DNA]</scope>
    <source>
        <strain evidence="8">YM2019G1</strain>
    </source>
</reference>
<keyword evidence="9" id="KW-1185">Reference proteome</keyword>
<evidence type="ECO:0000256" key="5">
    <source>
        <dbReference type="ARBA" id="ARBA00082491"/>
    </source>
</evidence>
<comment type="caution">
    <text evidence="8">The sequence shown here is derived from an EMBL/GenBank/DDBJ whole genome shotgun (WGS) entry which is preliminary data.</text>
</comment>
<dbReference type="SUPFAM" id="SSF49503">
    <property type="entry name" value="Cupredoxins"/>
    <property type="match status" value="1"/>
</dbReference>
<feature type="domain" description="Phytocyanin" evidence="7">
    <location>
        <begin position="28"/>
        <end position="124"/>
    </location>
</feature>
<dbReference type="InterPro" id="IPR041844">
    <property type="entry name" value="Plantacyanin"/>
</dbReference>
<dbReference type="AlphaFoldDB" id="A0A6A3D773"/>